<gene>
    <name evidence="1" type="ORF">JOQ06_004335</name>
</gene>
<accession>A0AAD6FBE6</accession>
<feature type="non-terminal residue" evidence="1">
    <location>
        <position position="81"/>
    </location>
</feature>
<organism evidence="1 2">
    <name type="scientific">Pogonophryne albipinna</name>
    <dbReference type="NCBI Taxonomy" id="1090488"/>
    <lineage>
        <taxon>Eukaryota</taxon>
        <taxon>Metazoa</taxon>
        <taxon>Chordata</taxon>
        <taxon>Craniata</taxon>
        <taxon>Vertebrata</taxon>
        <taxon>Euteleostomi</taxon>
        <taxon>Actinopterygii</taxon>
        <taxon>Neopterygii</taxon>
        <taxon>Teleostei</taxon>
        <taxon>Neoteleostei</taxon>
        <taxon>Acanthomorphata</taxon>
        <taxon>Eupercaria</taxon>
        <taxon>Perciformes</taxon>
        <taxon>Notothenioidei</taxon>
        <taxon>Pogonophryne</taxon>
    </lineage>
</organism>
<protein>
    <submittedName>
        <fullName evidence="1">Uncharacterized protein</fullName>
    </submittedName>
</protein>
<name>A0AAD6FBE6_9TELE</name>
<evidence type="ECO:0000313" key="1">
    <source>
        <dbReference type="EMBL" id="KAJ4928709.1"/>
    </source>
</evidence>
<dbReference type="AlphaFoldDB" id="A0AAD6FBE6"/>
<proteinExistence type="predicted"/>
<reference evidence="1" key="1">
    <citation type="submission" date="2022-11" db="EMBL/GenBank/DDBJ databases">
        <title>Chromosome-level genome of Pogonophryne albipinna.</title>
        <authorList>
            <person name="Jo E."/>
        </authorList>
    </citation>
    <scope>NUCLEOTIDE SEQUENCE</scope>
    <source>
        <strain evidence="1">SGF0006</strain>
        <tissue evidence="1">Muscle</tissue>
    </source>
</reference>
<dbReference type="Proteomes" id="UP001219934">
    <property type="component" value="Unassembled WGS sequence"/>
</dbReference>
<dbReference type="EMBL" id="JAPTMU010000017">
    <property type="protein sequence ID" value="KAJ4928709.1"/>
    <property type="molecule type" value="Genomic_DNA"/>
</dbReference>
<comment type="caution">
    <text evidence="1">The sequence shown here is derived from an EMBL/GenBank/DDBJ whole genome shotgun (WGS) entry which is preliminary data.</text>
</comment>
<feature type="non-terminal residue" evidence="1">
    <location>
        <position position="1"/>
    </location>
</feature>
<sequence length="81" mass="8814">TGLITATKGRWRVGVQKGRDPRFTPLGLFETGSDKAYEPQLSHNNNNISSVVRGGLGAKMEAERRFYSKLTTSANSKSTGL</sequence>
<keyword evidence="2" id="KW-1185">Reference proteome</keyword>
<evidence type="ECO:0000313" key="2">
    <source>
        <dbReference type="Proteomes" id="UP001219934"/>
    </source>
</evidence>